<dbReference type="InterPro" id="IPR006665">
    <property type="entry name" value="OmpA-like"/>
</dbReference>
<dbReference type="InterPro" id="IPR011659">
    <property type="entry name" value="WD40"/>
</dbReference>
<evidence type="ECO:0000313" key="8">
    <source>
        <dbReference type="Proteomes" id="UP000199513"/>
    </source>
</evidence>
<dbReference type="Gene3D" id="3.30.1330.60">
    <property type="entry name" value="OmpA-like domain"/>
    <property type="match status" value="1"/>
</dbReference>
<protein>
    <submittedName>
        <fullName evidence="7">WD40-like Beta Propeller Repeat</fullName>
    </submittedName>
</protein>
<dbReference type="SUPFAM" id="SSF103088">
    <property type="entry name" value="OmpA-like"/>
    <property type="match status" value="1"/>
</dbReference>
<feature type="domain" description="OmpA-like" evidence="6">
    <location>
        <begin position="409"/>
        <end position="524"/>
    </location>
</feature>
<dbReference type="PANTHER" id="PTHR30329:SF21">
    <property type="entry name" value="LIPOPROTEIN YIAD-RELATED"/>
    <property type="match status" value="1"/>
</dbReference>
<feature type="signal peptide" evidence="5">
    <location>
        <begin position="1"/>
        <end position="20"/>
    </location>
</feature>
<dbReference type="EMBL" id="FONY01000031">
    <property type="protein sequence ID" value="SFF40111.1"/>
    <property type="molecule type" value="Genomic_DNA"/>
</dbReference>
<dbReference type="CDD" id="cd07185">
    <property type="entry name" value="OmpA_C-like"/>
    <property type="match status" value="1"/>
</dbReference>
<feature type="chain" id="PRO_5011538062" evidence="5">
    <location>
        <begin position="21"/>
        <end position="524"/>
    </location>
</feature>
<sequence>MNKCIFFFLSLYLLCFQSFAQTSSVKTVPNADLVYEKTKLGEQVNSPYYEGQPVVSADGKFLFVYRVGHPDNVGYKTYKKDEDIWVGERMADGSFSTMRNVGAPLNTATNNAVLGISGDGNTLFLYDQYNLSADYAVTNIAVSERTTDGWGKPQSIKIKGFRWVSEPAYMNMSVDKRILLISYANNRVTFGKQDLYVSFLEADGTFSEPLNLGKDINTAGIEASPFLAADNVTLYFSTDGRAGYGNLDVFVTKRLDDTWQKWSEPLNLGAKVNTPFWDCEFSMTAKGDVAYFTSGGQNYGENADVYQVKIKEVARPEPVAMIYGKVLNKNTNEPIATKISYTNIKTHQNAGLASSNPKDGTYKIYLPKDKAYSFFAEKDGFFAIKENIDLTGLKTYTEIERNIYLVPIETGVAIELSHLYFMQSQPTLLPSSEDELEQLFDILQKYPTMQIEIAGHTDGVGNKQKNQMLSVQRANAVKDYLVKKGITAERIKTVGYGGSRPIASNEKEETRKLNRRVEFKVLSK</sequence>
<dbReference type="InterPro" id="IPR006664">
    <property type="entry name" value="OMP_bac"/>
</dbReference>
<keyword evidence="5" id="KW-0732">Signal</keyword>
<name>A0A1I2IHV3_9BACT</name>
<evidence type="ECO:0000256" key="3">
    <source>
        <dbReference type="ARBA" id="ARBA00023237"/>
    </source>
</evidence>
<accession>A0A1I2IHV3</accession>
<comment type="subcellular location">
    <subcellularLocation>
        <location evidence="1">Cell outer membrane</location>
    </subcellularLocation>
</comment>
<evidence type="ECO:0000256" key="4">
    <source>
        <dbReference type="PROSITE-ProRule" id="PRU00473"/>
    </source>
</evidence>
<evidence type="ECO:0000256" key="2">
    <source>
        <dbReference type="ARBA" id="ARBA00023136"/>
    </source>
</evidence>
<dbReference type="RefSeq" id="WP_091548480.1">
    <property type="nucleotide sequence ID" value="NZ_FONY01000031.1"/>
</dbReference>
<keyword evidence="2 4" id="KW-0472">Membrane</keyword>
<keyword evidence="3" id="KW-0998">Cell outer membrane</keyword>
<keyword evidence="8" id="KW-1185">Reference proteome</keyword>
<dbReference type="PANTHER" id="PTHR30329">
    <property type="entry name" value="STATOR ELEMENT OF FLAGELLAR MOTOR COMPLEX"/>
    <property type="match status" value="1"/>
</dbReference>
<dbReference type="GO" id="GO:0009279">
    <property type="term" value="C:cell outer membrane"/>
    <property type="evidence" value="ECO:0007669"/>
    <property type="project" value="UniProtKB-SubCell"/>
</dbReference>
<dbReference type="STRING" id="1003.SAMN04488541_103116"/>
<evidence type="ECO:0000256" key="1">
    <source>
        <dbReference type="ARBA" id="ARBA00004442"/>
    </source>
</evidence>
<evidence type="ECO:0000259" key="6">
    <source>
        <dbReference type="PROSITE" id="PS51123"/>
    </source>
</evidence>
<proteinExistence type="predicted"/>
<dbReference type="Pfam" id="PF07676">
    <property type="entry name" value="PD40"/>
    <property type="match status" value="2"/>
</dbReference>
<reference evidence="8" key="1">
    <citation type="submission" date="2016-10" db="EMBL/GenBank/DDBJ databases">
        <authorList>
            <person name="Varghese N."/>
            <person name="Submissions S."/>
        </authorList>
    </citation>
    <scope>NUCLEOTIDE SEQUENCE [LARGE SCALE GENOMIC DNA]</scope>
    <source>
        <strain>GEY</strain>
        <strain evidence="8">DSM 9560</strain>
    </source>
</reference>
<dbReference type="InterPro" id="IPR036737">
    <property type="entry name" value="OmpA-like_sf"/>
</dbReference>
<dbReference type="OrthoDB" id="1488841at2"/>
<organism evidence="7 8">
    <name type="scientific">Thermoflexibacter ruber</name>
    <dbReference type="NCBI Taxonomy" id="1003"/>
    <lineage>
        <taxon>Bacteria</taxon>
        <taxon>Pseudomonadati</taxon>
        <taxon>Bacteroidota</taxon>
        <taxon>Cytophagia</taxon>
        <taxon>Cytophagales</taxon>
        <taxon>Thermoflexibacteraceae</taxon>
        <taxon>Thermoflexibacter</taxon>
    </lineage>
</organism>
<evidence type="ECO:0000256" key="5">
    <source>
        <dbReference type="SAM" id="SignalP"/>
    </source>
</evidence>
<gene>
    <name evidence="7" type="ORF">SAMN04488541_103116</name>
</gene>
<dbReference type="Proteomes" id="UP000199513">
    <property type="component" value="Unassembled WGS sequence"/>
</dbReference>
<dbReference type="Pfam" id="PF00691">
    <property type="entry name" value="OmpA"/>
    <property type="match status" value="1"/>
</dbReference>
<dbReference type="PROSITE" id="PS51123">
    <property type="entry name" value="OMPA_2"/>
    <property type="match status" value="1"/>
</dbReference>
<dbReference type="PRINTS" id="PR01021">
    <property type="entry name" value="OMPADOMAIN"/>
</dbReference>
<evidence type="ECO:0000313" key="7">
    <source>
        <dbReference type="EMBL" id="SFF40111.1"/>
    </source>
</evidence>
<dbReference type="AlphaFoldDB" id="A0A1I2IHV3"/>
<dbReference type="InterPro" id="IPR050330">
    <property type="entry name" value="Bact_OuterMem_StrucFunc"/>
</dbReference>